<dbReference type="GO" id="GO:0004340">
    <property type="term" value="F:glucokinase activity"/>
    <property type="evidence" value="ECO:0007669"/>
    <property type="project" value="UniProtKB-EC"/>
</dbReference>
<evidence type="ECO:0000313" key="11">
    <source>
        <dbReference type="Proteomes" id="UP000253314"/>
    </source>
</evidence>
<evidence type="ECO:0000256" key="7">
    <source>
        <dbReference type="ARBA" id="ARBA00022840"/>
    </source>
</evidence>
<evidence type="ECO:0000256" key="2">
    <source>
        <dbReference type="ARBA" id="ARBA00012323"/>
    </source>
</evidence>
<keyword evidence="7" id="KW-0067">ATP-binding</keyword>
<protein>
    <recommendedName>
        <fullName evidence="3">Glucokinase</fullName>
        <ecNumber evidence="2">2.7.1.2</ecNumber>
    </recommendedName>
    <alternativeName>
        <fullName evidence="8">Glucose kinase</fullName>
    </alternativeName>
</protein>
<dbReference type="InterPro" id="IPR043129">
    <property type="entry name" value="ATPase_NBD"/>
</dbReference>
<dbReference type="GO" id="GO:0006096">
    <property type="term" value="P:glycolytic process"/>
    <property type="evidence" value="ECO:0007669"/>
    <property type="project" value="InterPro"/>
</dbReference>
<dbReference type="InterPro" id="IPR000600">
    <property type="entry name" value="ROK"/>
</dbReference>
<evidence type="ECO:0000256" key="3">
    <source>
        <dbReference type="ARBA" id="ARBA00014701"/>
    </source>
</evidence>
<evidence type="ECO:0000256" key="9">
    <source>
        <dbReference type="SAM" id="Coils"/>
    </source>
</evidence>
<dbReference type="GO" id="GO:0005524">
    <property type="term" value="F:ATP binding"/>
    <property type="evidence" value="ECO:0007669"/>
    <property type="project" value="UniProtKB-KW"/>
</dbReference>
<dbReference type="PROSITE" id="PS01125">
    <property type="entry name" value="ROK"/>
    <property type="match status" value="1"/>
</dbReference>
<feature type="coiled-coil region" evidence="9">
    <location>
        <begin position="42"/>
        <end position="69"/>
    </location>
</feature>
<dbReference type="InterPro" id="IPR004654">
    <property type="entry name" value="ROK_glcA"/>
</dbReference>
<proteinExistence type="inferred from homology"/>
<dbReference type="Proteomes" id="UP000253314">
    <property type="component" value="Unassembled WGS sequence"/>
</dbReference>
<comment type="caution">
    <text evidence="10">The sequence shown here is derived from an EMBL/GenBank/DDBJ whole genome shotgun (WGS) entry which is preliminary data.</text>
</comment>
<evidence type="ECO:0000313" key="10">
    <source>
        <dbReference type="EMBL" id="RBW70561.1"/>
    </source>
</evidence>
<comment type="similarity">
    <text evidence="1">Belongs to the ROK (NagC/XylR) family.</text>
</comment>
<dbReference type="Gene3D" id="3.30.420.40">
    <property type="match status" value="2"/>
</dbReference>
<reference evidence="10 11" key="1">
    <citation type="submission" date="2018-07" db="EMBL/GenBank/DDBJ databases">
        <title>Lottiidibacillus patelloidae gen. nov., sp. nov., isolated from the intestinal tract of a marine limpet and the reclassification of B. taeanensis BH030017T, B. algicola KMM 3737T and B. hwajinpoensis SW-72T as genus Lottiidibacillus.</title>
        <authorList>
            <person name="Liu R."/>
            <person name="Huang Z."/>
        </authorList>
    </citation>
    <scope>NUCLEOTIDE SEQUENCE [LARGE SCALE GENOMIC DNA]</scope>
    <source>
        <strain evidence="10 11">BH030017</strain>
    </source>
</reference>
<dbReference type="PANTHER" id="PTHR18964:SF149">
    <property type="entry name" value="BIFUNCTIONAL UDP-N-ACETYLGLUCOSAMINE 2-EPIMERASE_N-ACETYLMANNOSAMINE KINASE"/>
    <property type="match status" value="1"/>
</dbReference>
<dbReference type="NCBIfam" id="TIGR00744">
    <property type="entry name" value="ROK_glcA_fam"/>
    <property type="match status" value="1"/>
</dbReference>
<dbReference type="SUPFAM" id="SSF53067">
    <property type="entry name" value="Actin-like ATPase domain"/>
    <property type="match status" value="1"/>
</dbReference>
<gene>
    <name evidence="10" type="ORF">DS031_05950</name>
</gene>
<evidence type="ECO:0000256" key="1">
    <source>
        <dbReference type="ARBA" id="ARBA00006479"/>
    </source>
</evidence>
<dbReference type="RefSeq" id="WP_113805012.1">
    <property type="nucleotide sequence ID" value="NZ_QOCW01000004.1"/>
</dbReference>
<dbReference type="OrthoDB" id="9810372at2"/>
<dbReference type="PANTHER" id="PTHR18964">
    <property type="entry name" value="ROK (REPRESSOR, ORF, KINASE) FAMILY"/>
    <property type="match status" value="1"/>
</dbReference>
<dbReference type="Pfam" id="PF00480">
    <property type="entry name" value="ROK"/>
    <property type="match status" value="1"/>
</dbReference>
<evidence type="ECO:0000256" key="4">
    <source>
        <dbReference type="ARBA" id="ARBA00022679"/>
    </source>
</evidence>
<keyword evidence="5" id="KW-0547">Nucleotide-binding</keyword>
<evidence type="ECO:0000256" key="6">
    <source>
        <dbReference type="ARBA" id="ARBA00022777"/>
    </source>
</evidence>
<keyword evidence="6 10" id="KW-0418">Kinase</keyword>
<keyword evidence="11" id="KW-1185">Reference proteome</keyword>
<dbReference type="CDD" id="cd24062">
    <property type="entry name" value="ASKHA_NBD_ROK_BsGLK-like"/>
    <property type="match status" value="1"/>
</dbReference>
<dbReference type="GO" id="GO:0005737">
    <property type="term" value="C:cytoplasm"/>
    <property type="evidence" value="ECO:0007669"/>
    <property type="project" value="InterPro"/>
</dbReference>
<dbReference type="AlphaFoldDB" id="A0A366Y2Y0"/>
<dbReference type="InterPro" id="IPR049874">
    <property type="entry name" value="ROK_cs"/>
</dbReference>
<evidence type="ECO:0000256" key="5">
    <source>
        <dbReference type="ARBA" id="ARBA00022741"/>
    </source>
</evidence>
<dbReference type="EMBL" id="QOCW01000004">
    <property type="protein sequence ID" value="RBW70561.1"/>
    <property type="molecule type" value="Genomic_DNA"/>
</dbReference>
<evidence type="ECO:0000256" key="8">
    <source>
        <dbReference type="ARBA" id="ARBA00032386"/>
    </source>
</evidence>
<sequence>MMEKWYVGVDLGGTTIKMAFISEKGNIVEKWEIPTDITNEGKNITKDIAKALQDQLQELGEKKEKLVGIGMGAPGFIEMETGFIYQAVNIGWRNYPLKESLEEETGLPVIIDNDANIAALGEMWRGAGDGAKDLLCVTLGTGVGGGIVANGEILHGTNGMAGEIGHITVLPEGGTPCNCGKTGCLETIASATGIARVAAAGIKEAPYSVLADIFQKSGELTSKDIFDAVEQGDLYAKEVVNHICFHLGLAIANLANAINPEKIVIGGGVSKAGNLLLTPLQKSFETYALPRVAEGSDFAIATLGNDAGVIGGAWLVKTKLAKKDKVIPS</sequence>
<keyword evidence="4" id="KW-0808">Transferase</keyword>
<keyword evidence="9" id="KW-0175">Coiled coil</keyword>
<dbReference type="EC" id="2.7.1.2" evidence="2"/>
<accession>A0A366Y2Y0</accession>
<name>A0A366Y2Y0_9BACI</name>
<organism evidence="10 11">
    <name type="scientific">Bacillus taeanensis</name>
    <dbReference type="NCBI Taxonomy" id="273032"/>
    <lineage>
        <taxon>Bacteria</taxon>
        <taxon>Bacillati</taxon>
        <taxon>Bacillota</taxon>
        <taxon>Bacilli</taxon>
        <taxon>Bacillales</taxon>
        <taxon>Bacillaceae</taxon>
        <taxon>Bacillus</taxon>
    </lineage>
</organism>